<dbReference type="AlphaFoldDB" id="A0A212QPP5"/>
<evidence type="ECO:0000313" key="8">
    <source>
        <dbReference type="EMBL" id="SNB61339.1"/>
    </source>
</evidence>
<evidence type="ECO:0000256" key="7">
    <source>
        <dbReference type="SAM" id="MobiDB-lite"/>
    </source>
</evidence>
<name>A0A212QPP5_RHOAC</name>
<evidence type="ECO:0000256" key="4">
    <source>
        <dbReference type="ARBA" id="ARBA00023004"/>
    </source>
</evidence>
<reference evidence="9" key="1">
    <citation type="submission" date="2017-06" db="EMBL/GenBank/DDBJ databases">
        <authorList>
            <person name="Varghese N."/>
            <person name="Submissions S."/>
        </authorList>
    </citation>
    <scope>NUCLEOTIDE SEQUENCE [LARGE SCALE GENOMIC DNA]</scope>
    <source>
        <strain evidence="9">DSM 137</strain>
    </source>
</reference>
<protein>
    <recommendedName>
        <fullName evidence="6">Dioxygenase</fullName>
        <ecNumber evidence="6">1.13.11.-</ecNumber>
    </recommendedName>
</protein>
<evidence type="ECO:0000256" key="1">
    <source>
        <dbReference type="ARBA" id="ARBA00006787"/>
    </source>
</evidence>
<proteinExistence type="inferred from homology"/>
<accession>A0A212QPP5</accession>
<evidence type="ECO:0000256" key="3">
    <source>
        <dbReference type="ARBA" id="ARBA00023002"/>
    </source>
</evidence>
<feature type="binding site" evidence="5">
    <location>
        <position position="483"/>
    </location>
    <ligand>
        <name>Fe cation</name>
        <dbReference type="ChEBI" id="CHEBI:24875"/>
        <note>catalytic</note>
    </ligand>
</feature>
<feature type="binding site" evidence="5">
    <location>
        <position position="240"/>
    </location>
    <ligand>
        <name>Fe cation</name>
        <dbReference type="ChEBI" id="CHEBI:24875"/>
        <note>catalytic</note>
    </ligand>
</feature>
<feature type="binding site" evidence="5">
    <location>
        <position position="190"/>
    </location>
    <ligand>
        <name>Fe cation</name>
        <dbReference type="ChEBI" id="CHEBI:24875"/>
        <note>catalytic</note>
    </ligand>
</feature>
<dbReference type="RefSeq" id="WP_088519438.1">
    <property type="nucleotide sequence ID" value="NZ_FYDG01000001.1"/>
</dbReference>
<dbReference type="GO" id="GO:0046872">
    <property type="term" value="F:metal ion binding"/>
    <property type="evidence" value="ECO:0007669"/>
    <property type="project" value="UniProtKB-KW"/>
</dbReference>
<keyword evidence="3 6" id="KW-0560">Oxidoreductase</keyword>
<sequence length="495" mass="54179">MRANAQTNAPVMGPGRGATLASHGPWTSSRPGRLSYLAFRTATREGPWIPRVIEGRVPREISGALYRNGPGQKETFDVPLGHFFDGDAYLTAIRFDEGRVSGVSRFVATSERIHEQKYRQMRYHEFGTRCPGRALGFKNPPNVNVFAMAGGHFALSEGAPPVQFEPETLACQGARDFGGSWPARTTFTAHPKRDPATGDVYAYGLTMALSPELVLARLPAGETAFQTFARVRVGNFYPVHDFMITKTYVILALPPVYINMWGMLRGRSCIAKNIVAERGKPLRIIVARKDGQGQAVIVESEPASMIFHHCNAVESADGNTIRLISMETDASAFQMLGGWGGAAGLEQPRSQMTEFVIDLKSRSLSRAALTENGPIEFPAIDNRQLGRKMGAIYALRTLDATDDPLAFDTLMAWDGARLREVRAGRGQVFGEAVALVDRTGRSWISHLGYDSEADETFLDIRAPDGLDLVARIRFGFRIPLGFHGCFAPSADALLA</sequence>
<gene>
    <name evidence="8" type="ORF">SAMN06265338_1011046</name>
</gene>
<evidence type="ECO:0000256" key="6">
    <source>
        <dbReference type="RuleBase" id="RU364048"/>
    </source>
</evidence>
<keyword evidence="2 5" id="KW-0479">Metal-binding</keyword>
<dbReference type="Pfam" id="PF03055">
    <property type="entry name" value="RPE65"/>
    <property type="match status" value="1"/>
</dbReference>
<organism evidence="8 9">
    <name type="scientific">Rhodoblastus acidophilus</name>
    <name type="common">Rhodopseudomonas acidophila</name>
    <dbReference type="NCBI Taxonomy" id="1074"/>
    <lineage>
        <taxon>Bacteria</taxon>
        <taxon>Pseudomonadati</taxon>
        <taxon>Pseudomonadota</taxon>
        <taxon>Alphaproteobacteria</taxon>
        <taxon>Hyphomicrobiales</taxon>
        <taxon>Rhodoblastaceae</taxon>
        <taxon>Rhodoblastus</taxon>
    </lineage>
</organism>
<comment type="cofactor">
    <cofactor evidence="5 6">
        <name>Fe(2+)</name>
        <dbReference type="ChEBI" id="CHEBI:29033"/>
    </cofactor>
    <text evidence="5 6">Binds 1 Fe(2+) ion per subunit.</text>
</comment>
<dbReference type="InterPro" id="IPR004294">
    <property type="entry name" value="Carotenoid_Oase"/>
</dbReference>
<dbReference type="OrthoDB" id="6636843at2"/>
<dbReference type="PANTHER" id="PTHR10543:SF89">
    <property type="entry name" value="CAROTENOID 9,10(9',10')-CLEAVAGE DIOXYGENASE 1"/>
    <property type="match status" value="1"/>
</dbReference>
<feature type="region of interest" description="Disordered" evidence="7">
    <location>
        <begin position="1"/>
        <end position="28"/>
    </location>
</feature>
<feature type="binding site" evidence="5">
    <location>
        <position position="308"/>
    </location>
    <ligand>
        <name>Fe cation</name>
        <dbReference type="ChEBI" id="CHEBI:24875"/>
        <note>catalytic</note>
    </ligand>
</feature>
<keyword evidence="6" id="KW-0223">Dioxygenase</keyword>
<dbReference type="Proteomes" id="UP000198418">
    <property type="component" value="Unassembled WGS sequence"/>
</dbReference>
<dbReference type="EMBL" id="FYDG01000001">
    <property type="protein sequence ID" value="SNB61339.1"/>
    <property type="molecule type" value="Genomic_DNA"/>
</dbReference>
<evidence type="ECO:0000313" key="9">
    <source>
        <dbReference type="Proteomes" id="UP000198418"/>
    </source>
</evidence>
<keyword evidence="4 5" id="KW-0408">Iron</keyword>
<dbReference type="GO" id="GO:0010436">
    <property type="term" value="F:carotenoid dioxygenase activity"/>
    <property type="evidence" value="ECO:0007669"/>
    <property type="project" value="TreeGrafter"/>
</dbReference>
<dbReference type="GO" id="GO:0016121">
    <property type="term" value="P:carotene catabolic process"/>
    <property type="evidence" value="ECO:0007669"/>
    <property type="project" value="TreeGrafter"/>
</dbReference>
<evidence type="ECO:0000256" key="5">
    <source>
        <dbReference type="PIRSR" id="PIRSR604294-1"/>
    </source>
</evidence>
<dbReference type="PANTHER" id="PTHR10543">
    <property type="entry name" value="BETA-CAROTENE DIOXYGENASE"/>
    <property type="match status" value="1"/>
</dbReference>
<dbReference type="EC" id="1.13.11.-" evidence="6"/>
<comment type="similarity">
    <text evidence="1 6">Belongs to the carotenoid oxygenase family.</text>
</comment>
<evidence type="ECO:0000256" key="2">
    <source>
        <dbReference type="ARBA" id="ARBA00022723"/>
    </source>
</evidence>
<keyword evidence="9" id="KW-1185">Reference proteome</keyword>